<keyword evidence="1" id="KW-0812">Transmembrane</keyword>
<feature type="transmembrane region" description="Helical" evidence="1">
    <location>
        <begin position="68"/>
        <end position="87"/>
    </location>
</feature>
<dbReference type="WBParaSite" id="EN70_8981">
    <property type="protein sequence ID" value="EN70_8981"/>
    <property type="gene ID" value="EN70_8981"/>
</dbReference>
<protein>
    <submittedName>
        <fullName evidence="4">Ski2_N domain-containing protein</fullName>
    </submittedName>
</protein>
<keyword evidence="1" id="KW-1133">Transmembrane helix</keyword>
<dbReference type="AlphaFoldDB" id="A0A1I7W2N6"/>
<keyword evidence="1" id="KW-0472">Membrane</keyword>
<accession>A0A1I7W2N6</accession>
<proteinExistence type="predicted"/>
<evidence type="ECO:0000259" key="2">
    <source>
        <dbReference type="Pfam" id="PF17911"/>
    </source>
</evidence>
<sequence>MNLDIWLKNSKRCSKNQESTVNDNYKDAEMLEKEIQSEAESVFRNSALKLIAECVKEYDISYKNIQRAVLIGGIVLVSLPISLQSYARIVLFYHHKQTVKPLSDIECLKDQVLQNSATTLELQALQDVRSGEVTGYIEILNDKSAETGNAKTLMSLTRSPDPKSASSSASNIPFMPGGFDAEIENVLRLSDVGITTDENLEEESYLQCSTSELLFYIPGLNVNGLTEDDIRDFPQESRHFANDNLAELLESVNINSSANSSVMVEGDSVITKESCNESETEEVDAEFEARFFEFPLSCS</sequence>
<organism evidence="3 4">
    <name type="scientific">Loa loa</name>
    <name type="common">Eye worm</name>
    <name type="synonym">Filaria loa</name>
    <dbReference type="NCBI Taxonomy" id="7209"/>
    <lineage>
        <taxon>Eukaryota</taxon>
        <taxon>Metazoa</taxon>
        <taxon>Ecdysozoa</taxon>
        <taxon>Nematoda</taxon>
        <taxon>Chromadorea</taxon>
        <taxon>Rhabditida</taxon>
        <taxon>Spirurina</taxon>
        <taxon>Spiruromorpha</taxon>
        <taxon>Filarioidea</taxon>
        <taxon>Onchocercidae</taxon>
        <taxon>Loa</taxon>
    </lineage>
</organism>
<reference evidence="3" key="1">
    <citation type="submission" date="2012-04" db="EMBL/GenBank/DDBJ databases">
        <title>The Genome Sequence of Loa loa.</title>
        <authorList>
            <consortium name="The Broad Institute Genome Sequencing Platform"/>
            <consortium name="Broad Institute Genome Sequencing Center for Infectious Disease"/>
            <person name="Nutman T.B."/>
            <person name="Fink D.L."/>
            <person name="Russ C."/>
            <person name="Young S."/>
            <person name="Zeng Q."/>
            <person name="Gargeya S."/>
            <person name="Alvarado L."/>
            <person name="Berlin A."/>
            <person name="Chapman S.B."/>
            <person name="Chen Z."/>
            <person name="Freedman E."/>
            <person name="Gellesch M."/>
            <person name="Goldberg J."/>
            <person name="Griggs A."/>
            <person name="Gujja S."/>
            <person name="Heilman E.R."/>
            <person name="Heiman D."/>
            <person name="Howarth C."/>
            <person name="Mehta T."/>
            <person name="Neiman D."/>
            <person name="Pearson M."/>
            <person name="Roberts A."/>
            <person name="Saif S."/>
            <person name="Shea T."/>
            <person name="Shenoy N."/>
            <person name="Sisk P."/>
            <person name="Stolte C."/>
            <person name="Sykes S."/>
            <person name="White J."/>
            <person name="Yandava C."/>
            <person name="Haas B."/>
            <person name="Henn M.R."/>
            <person name="Nusbaum C."/>
            <person name="Birren B."/>
        </authorList>
    </citation>
    <scope>NUCLEOTIDE SEQUENCE [LARGE SCALE GENOMIC DNA]</scope>
</reference>
<evidence type="ECO:0000313" key="3">
    <source>
        <dbReference type="Proteomes" id="UP000095285"/>
    </source>
</evidence>
<name>A0A1I7W2N6_LOALO</name>
<reference evidence="4" key="2">
    <citation type="submission" date="2016-11" db="UniProtKB">
        <authorList>
            <consortium name="WormBaseParasite"/>
        </authorList>
    </citation>
    <scope>IDENTIFICATION</scope>
</reference>
<dbReference type="STRING" id="7209.A0A1I7W2N6"/>
<evidence type="ECO:0000256" key="1">
    <source>
        <dbReference type="SAM" id="Phobius"/>
    </source>
</evidence>
<evidence type="ECO:0000313" key="4">
    <source>
        <dbReference type="WBParaSite" id="EN70_8981"/>
    </source>
</evidence>
<dbReference type="Proteomes" id="UP000095285">
    <property type="component" value="Unassembled WGS sequence"/>
</dbReference>
<keyword evidence="3" id="KW-1185">Reference proteome</keyword>
<dbReference type="Pfam" id="PF17911">
    <property type="entry name" value="Ski2_N"/>
    <property type="match status" value="1"/>
</dbReference>
<dbReference type="InterPro" id="IPR040801">
    <property type="entry name" value="Ski2_N"/>
</dbReference>
<feature type="domain" description="Ski2 N-terminal" evidence="2">
    <location>
        <begin position="114"/>
        <end position="220"/>
    </location>
</feature>